<evidence type="ECO:0000313" key="2">
    <source>
        <dbReference type="Proteomes" id="UP000237381"/>
    </source>
</evidence>
<sequence>MNAVPEYARRPEVGAAAPMSPSLVKLIRRASELGWRCLARTWNGYHARYAFECPNGHLQERQAVAVTYGIPVCRHCEADAIRDRWMATLARRGGELVEGTFTGLEKRYRLRCAKGHEWEAQGGKIAGGYWCPGCRNERMARRHLRADGLERLQVAAREKGGRCLTTEYTGGSGYYPFECALGHRWSAQGAEIVRGQWCPGCKKKVIGAKTGARQFYRDGLQRLQEAARQHGGTCLATTYTGAKSHYPFRCAHGHGWEARANQVWYGKWCRECYWDSLKHSIQEMQALARSHGGECVSSEYVDTRTKLQWRCERGHAWSTRPAVIIRGGGWCPLCANLERSKKRGKRLKYDFEG</sequence>
<dbReference type="EMBL" id="PQGA01000003">
    <property type="protein sequence ID" value="POR53580.1"/>
    <property type="molecule type" value="Genomic_DNA"/>
</dbReference>
<comment type="caution">
    <text evidence="1">The sequence shown here is derived from an EMBL/GenBank/DDBJ whole genome shotgun (WGS) entry which is preliminary data.</text>
</comment>
<reference evidence="1 2" key="1">
    <citation type="submission" date="2018-01" db="EMBL/GenBank/DDBJ databases">
        <title>Genomic Encyclopedia of Type Strains, Phase III (KMG-III): the genomes of soil and plant-associated and newly described type strains.</title>
        <authorList>
            <person name="Whitman W."/>
        </authorList>
    </citation>
    <scope>NUCLEOTIDE SEQUENCE [LARGE SCALE GENOMIC DNA]</scope>
    <source>
        <strain evidence="1 2">JCM 18070</strain>
    </source>
</reference>
<evidence type="ECO:0000313" key="1">
    <source>
        <dbReference type="EMBL" id="POR53580.1"/>
    </source>
</evidence>
<proteinExistence type="predicted"/>
<accession>A0A2S4MFQ8</accession>
<dbReference type="Proteomes" id="UP000237381">
    <property type="component" value="Unassembled WGS sequence"/>
</dbReference>
<gene>
    <name evidence="1" type="ORF">B0G62_103152</name>
</gene>
<dbReference type="AlphaFoldDB" id="A0A2S4MFQ8"/>
<organism evidence="1 2">
    <name type="scientific">Paraburkholderia eburnea</name>
    <dbReference type="NCBI Taxonomy" id="1189126"/>
    <lineage>
        <taxon>Bacteria</taxon>
        <taxon>Pseudomonadati</taxon>
        <taxon>Pseudomonadota</taxon>
        <taxon>Betaproteobacteria</taxon>
        <taxon>Burkholderiales</taxon>
        <taxon>Burkholderiaceae</taxon>
        <taxon>Paraburkholderia</taxon>
    </lineage>
</organism>
<protein>
    <submittedName>
        <fullName evidence="1">Uncharacterized protein</fullName>
    </submittedName>
</protein>
<dbReference type="RefSeq" id="WP_244193160.1">
    <property type="nucleotide sequence ID" value="NZ_PQGA01000003.1"/>
</dbReference>
<name>A0A2S4MFQ8_9BURK</name>
<keyword evidence="2" id="KW-1185">Reference proteome</keyword>